<proteinExistence type="predicted"/>
<gene>
    <name evidence="1" type="ORF">JAZ07_00775</name>
</gene>
<organism evidence="1 2">
    <name type="scientific">Candidatus Thiodiazotropha taylori</name>
    <dbReference type="NCBI Taxonomy" id="2792791"/>
    <lineage>
        <taxon>Bacteria</taxon>
        <taxon>Pseudomonadati</taxon>
        <taxon>Pseudomonadota</taxon>
        <taxon>Gammaproteobacteria</taxon>
        <taxon>Chromatiales</taxon>
        <taxon>Sedimenticolaceae</taxon>
        <taxon>Candidatus Thiodiazotropha</taxon>
    </lineage>
</organism>
<accession>A0A9E4N354</accession>
<name>A0A9E4N354_9GAMM</name>
<dbReference type="Proteomes" id="UP000886667">
    <property type="component" value="Unassembled WGS sequence"/>
</dbReference>
<comment type="caution">
    <text evidence="1">The sequence shown here is derived from an EMBL/GenBank/DDBJ whole genome shotgun (WGS) entry which is preliminary data.</text>
</comment>
<dbReference type="EMBL" id="JAEPCM010000016">
    <property type="protein sequence ID" value="MCG7944859.1"/>
    <property type="molecule type" value="Genomic_DNA"/>
</dbReference>
<protein>
    <submittedName>
        <fullName evidence="1">Uncharacterized protein</fullName>
    </submittedName>
</protein>
<evidence type="ECO:0000313" key="1">
    <source>
        <dbReference type="EMBL" id="MCG7944859.1"/>
    </source>
</evidence>
<sequence length="77" mass="9247">MIIVPQDLEKAATDIVRFWQSSELRDEDKIKILEMVNRFYSDKNEYIHDQYLAELTKRMLDKHNPQTGFEVDEISEE</sequence>
<dbReference type="AlphaFoldDB" id="A0A9E4N354"/>
<evidence type="ECO:0000313" key="2">
    <source>
        <dbReference type="Proteomes" id="UP000886667"/>
    </source>
</evidence>
<reference evidence="1" key="1">
    <citation type="journal article" date="2021" name="Proc. Natl. Acad. Sci. U.S.A.">
        <title>Global biogeography of chemosynthetic symbionts reveals both localized and globally distributed symbiont groups. .</title>
        <authorList>
            <person name="Osvatic J.T."/>
            <person name="Wilkins L.G.E."/>
            <person name="Leibrecht L."/>
            <person name="Leray M."/>
            <person name="Zauner S."/>
            <person name="Polzin J."/>
            <person name="Camacho Y."/>
            <person name="Gros O."/>
            <person name="van Gils J.A."/>
            <person name="Eisen J.A."/>
            <person name="Petersen J.M."/>
            <person name="Yuen B."/>
        </authorList>
    </citation>
    <scope>NUCLEOTIDE SEQUENCE</scope>
    <source>
        <strain evidence="1">MAGclacostrist064TRANS</strain>
    </source>
</reference>